<feature type="non-terminal residue" evidence="1">
    <location>
        <position position="76"/>
    </location>
</feature>
<name>A0A0B6YGC4_9EUPU</name>
<organism evidence="1">
    <name type="scientific">Arion vulgaris</name>
    <dbReference type="NCBI Taxonomy" id="1028688"/>
    <lineage>
        <taxon>Eukaryota</taxon>
        <taxon>Metazoa</taxon>
        <taxon>Spiralia</taxon>
        <taxon>Lophotrochozoa</taxon>
        <taxon>Mollusca</taxon>
        <taxon>Gastropoda</taxon>
        <taxon>Heterobranchia</taxon>
        <taxon>Euthyneura</taxon>
        <taxon>Panpulmonata</taxon>
        <taxon>Eupulmonata</taxon>
        <taxon>Stylommatophora</taxon>
        <taxon>Helicina</taxon>
        <taxon>Arionoidea</taxon>
        <taxon>Arionidae</taxon>
        <taxon>Arion</taxon>
    </lineage>
</organism>
<proteinExistence type="predicted"/>
<accession>A0A0B6YGC4</accession>
<evidence type="ECO:0000313" key="1">
    <source>
        <dbReference type="EMBL" id="CEK54836.1"/>
    </source>
</evidence>
<sequence length="76" mass="8738">KNQGDAEASKLYQLVDLKGGGELIELMKLARWTKNYAELDDRVQKDVLPFLYNGGEGKYIPIVDLVKFRNKDRHKS</sequence>
<dbReference type="AlphaFoldDB" id="A0A0B6YGC4"/>
<dbReference type="EMBL" id="HACG01007971">
    <property type="protein sequence ID" value="CEK54836.1"/>
    <property type="molecule type" value="Transcribed_RNA"/>
</dbReference>
<protein>
    <submittedName>
        <fullName evidence="1">Uncharacterized protein</fullName>
    </submittedName>
</protein>
<reference evidence="1" key="1">
    <citation type="submission" date="2014-12" db="EMBL/GenBank/DDBJ databases">
        <title>Insight into the proteome of Arion vulgaris.</title>
        <authorList>
            <person name="Aradska J."/>
            <person name="Bulat T."/>
            <person name="Smidak R."/>
            <person name="Sarate P."/>
            <person name="Gangsoo J."/>
            <person name="Sialana F."/>
            <person name="Bilban M."/>
            <person name="Lubec G."/>
        </authorList>
    </citation>
    <scope>NUCLEOTIDE SEQUENCE</scope>
    <source>
        <tissue evidence="1">Skin</tissue>
    </source>
</reference>
<gene>
    <name evidence="1" type="primary">ORF23744</name>
</gene>
<feature type="non-terminal residue" evidence="1">
    <location>
        <position position="1"/>
    </location>
</feature>